<dbReference type="InterPro" id="IPR011545">
    <property type="entry name" value="DEAD/DEAH_box_helicase_dom"/>
</dbReference>
<comment type="caution">
    <text evidence="11">The sequence shown here is derived from an EMBL/GenBank/DDBJ whole genome shotgun (WGS) entry which is preliminary data.</text>
</comment>
<evidence type="ECO:0000256" key="4">
    <source>
        <dbReference type="ARBA" id="ARBA00022840"/>
    </source>
</evidence>
<dbReference type="AlphaFoldDB" id="A0A8J6C1K8"/>
<keyword evidence="1 6" id="KW-0547">Nucleotide-binding</keyword>
<evidence type="ECO:0000259" key="9">
    <source>
        <dbReference type="PROSITE" id="PS51194"/>
    </source>
</evidence>
<evidence type="ECO:0000256" key="6">
    <source>
        <dbReference type="RuleBase" id="RU000492"/>
    </source>
</evidence>
<feature type="domain" description="Helicase C-terminal" evidence="9">
    <location>
        <begin position="312"/>
        <end position="493"/>
    </location>
</feature>
<dbReference type="Pfam" id="PF00270">
    <property type="entry name" value="DEAD"/>
    <property type="match status" value="1"/>
</dbReference>
<feature type="short sequence motif" description="Q motif" evidence="5">
    <location>
        <begin position="88"/>
        <end position="118"/>
    </location>
</feature>
<evidence type="ECO:0000256" key="7">
    <source>
        <dbReference type="SAM" id="MobiDB-lite"/>
    </source>
</evidence>
<dbReference type="GO" id="GO:0016787">
    <property type="term" value="F:hydrolase activity"/>
    <property type="evidence" value="ECO:0007669"/>
    <property type="project" value="UniProtKB-KW"/>
</dbReference>
<keyword evidence="3 6" id="KW-0347">Helicase</keyword>
<dbReference type="SMART" id="SM00487">
    <property type="entry name" value="DEXDc"/>
    <property type="match status" value="1"/>
</dbReference>
<protein>
    <submittedName>
        <fullName evidence="11">DEAD/DEAH box helicase</fullName>
    </submittedName>
</protein>
<organism evidence="11 12">
    <name type="scientific">Carpediemonas membranifera</name>
    <dbReference type="NCBI Taxonomy" id="201153"/>
    <lineage>
        <taxon>Eukaryota</taxon>
        <taxon>Metamonada</taxon>
        <taxon>Carpediemonas-like organisms</taxon>
        <taxon>Carpediemonas</taxon>
    </lineage>
</organism>
<evidence type="ECO:0000256" key="2">
    <source>
        <dbReference type="ARBA" id="ARBA00022801"/>
    </source>
</evidence>
<dbReference type="PANTHER" id="PTHR47959:SF1">
    <property type="entry name" value="ATP-DEPENDENT RNA HELICASE DBPA"/>
    <property type="match status" value="1"/>
</dbReference>
<dbReference type="GO" id="GO:0003676">
    <property type="term" value="F:nucleic acid binding"/>
    <property type="evidence" value="ECO:0007669"/>
    <property type="project" value="InterPro"/>
</dbReference>
<keyword evidence="4 6" id="KW-0067">ATP-binding</keyword>
<evidence type="ECO:0000313" key="11">
    <source>
        <dbReference type="EMBL" id="KAG9397686.1"/>
    </source>
</evidence>
<evidence type="ECO:0000256" key="3">
    <source>
        <dbReference type="ARBA" id="ARBA00022806"/>
    </source>
</evidence>
<dbReference type="GO" id="GO:0005524">
    <property type="term" value="F:ATP binding"/>
    <property type="evidence" value="ECO:0007669"/>
    <property type="project" value="UniProtKB-KW"/>
</dbReference>
<sequence>MELEEENWFEWIANESADEQMDNEEEPMLQKKAKKQDKVRDRLFGSKQDKQRQKEAATKASTKEEEEQDVEVNEDNFFEAEHQIDETNSWRELGLHTLLVRTLMSDPLNFYEPTPVQARTIPVAMKGRDVCVSAETGSGKTAAFGLPILHRLMVSDRSRPAIRAVIISPTRELAVQTVDMLTALATKIVPVARICLIVGGRNDHDKQRAELNTLPDVIVATPARLIDHVTNQRGGALDLGTVEVLVLDEADRVLKIDFLDQILEITRALPRVHQTMLFSATMTEQVSALMEVMRKPVRIRAEWDSRLVVAKRLQQEFIRIRVETPQYRQAVVHALLTHSFASNTAIVFLPTKKEVHETKVLLEVLGHDCVELQGDLNQTDRLHNLSKFREGHTRLILCTDVAARGLDIPSVDVVINYSVPQSIETYVHRVGRTARAKRTGRSVTLFGESDPRTVIKKLMGLGSKDIPAKQRKIATDAMQSSIEAVKGAADAVKEALLSEEIDKEIGVADKMAEKATRVAKKGVDLGESKSWFMSKAKRQQLNELQRKIRKGDLTEREAFKLMKAGPTAKIPMTEEDKEKADTKRAVRSAKKVAREAKLASLNDPDRETRGRMVGGTRYSSGAKQMKRIGDIAMPTAQDIDHLAKKMAGREKIKRKKGLRRHTKRH</sequence>
<dbReference type="Proteomes" id="UP000717585">
    <property type="component" value="Unassembled WGS sequence"/>
</dbReference>
<dbReference type="InterPro" id="IPR001650">
    <property type="entry name" value="Helicase_C-like"/>
</dbReference>
<dbReference type="InterPro" id="IPR050079">
    <property type="entry name" value="DEAD_box_RNA_helicase"/>
</dbReference>
<dbReference type="CDD" id="cd18787">
    <property type="entry name" value="SF2_C_DEAD"/>
    <property type="match status" value="1"/>
</dbReference>
<dbReference type="Pfam" id="PF00271">
    <property type="entry name" value="Helicase_C"/>
    <property type="match status" value="1"/>
</dbReference>
<dbReference type="PROSITE" id="PS00039">
    <property type="entry name" value="DEAD_ATP_HELICASE"/>
    <property type="match status" value="1"/>
</dbReference>
<evidence type="ECO:0000256" key="5">
    <source>
        <dbReference type="PROSITE-ProRule" id="PRU00552"/>
    </source>
</evidence>
<evidence type="ECO:0000259" key="8">
    <source>
        <dbReference type="PROSITE" id="PS51192"/>
    </source>
</evidence>
<feature type="compositionally biased region" description="Basic and acidic residues" evidence="7">
    <location>
        <begin position="36"/>
        <end position="63"/>
    </location>
</feature>
<dbReference type="SMART" id="SM00490">
    <property type="entry name" value="HELICc"/>
    <property type="match status" value="1"/>
</dbReference>
<feature type="domain" description="Helicase ATP-binding" evidence="8">
    <location>
        <begin position="121"/>
        <end position="300"/>
    </location>
</feature>
<keyword evidence="2 6" id="KW-0378">Hydrolase</keyword>
<dbReference type="PROSITE" id="PS51194">
    <property type="entry name" value="HELICASE_CTER"/>
    <property type="match status" value="1"/>
</dbReference>
<feature type="compositionally biased region" description="Acidic residues" evidence="7">
    <location>
        <begin position="16"/>
        <end position="27"/>
    </location>
</feature>
<dbReference type="InterPro" id="IPR014014">
    <property type="entry name" value="RNA_helicase_DEAD_Q_motif"/>
</dbReference>
<dbReference type="InterPro" id="IPR014001">
    <property type="entry name" value="Helicase_ATP-bd"/>
</dbReference>
<dbReference type="GO" id="GO:0003724">
    <property type="term" value="F:RNA helicase activity"/>
    <property type="evidence" value="ECO:0007669"/>
    <property type="project" value="InterPro"/>
</dbReference>
<evidence type="ECO:0000313" key="12">
    <source>
        <dbReference type="Proteomes" id="UP000717585"/>
    </source>
</evidence>
<feature type="region of interest" description="Disordered" evidence="7">
    <location>
        <begin position="602"/>
        <end position="621"/>
    </location>
</feature>
<dbReference type="InterPro" id="IPR000629">
    <property type="entry name" value="RNA-helicase_DEAD-box_CS"/>
</dbReference>
<dbReference type="InterPro" id="IPR027417">
    <property type="entry name" value="P-loop_NTPase"/>
</dbReference>
<dbReference type="PANTHER" id="PTHR47959">
    <property type="entry name" value="ATP-DEPENDENT RNA HELICASE RHLE-RELATED"/>
    <property type="match status" value="1"/>
</dbReference>
<feature type="region of interest" description="Disordered" evidence="7">
    <location>
        <begin position="1"/>
        <end position="71"/>
    </location>
</feature>
<proteinExistence type="inferred from homology"/>
<comment type="similarity">
    <text evidence="6">Belongs to the DEAD box helicase family.</text>
</comment>
<dbReference type="PROSITE" id="PS51195">
    <property type="entry name" value="Q_MOTIF"/>
    <property type="match status" value="1"/>
</dbReference>
<dbReference type="GO" id="GO:0005829">
    <property type="term" value="C:cytosol"/>
    <property type="evidence" value="ECO:0007669"/>
    <property type="project" value="TreeGrafter"/>
</dbReference>
<feature type="domain" description="DEAD-box RNA helicase Q" evidence="10">
    <location>
        <begin position="88"/>
        <end position="118"/>
    </location>
</feature>
<dbReference type="SUPFAM" id="SSF52540">
    <property type="entry name" value="P-loop containing nucleoside triphosphate hydrolases"/>
    <property type="match status" value="1"/>
</dbReference>
<gene>
    <name evidence="11" type="ORF">J8273_0816</name>
</gene>
<accession>A0A8J6C1K8</accession>
<keyword evidence="12" id="KW-1185">Reference proteome</keyword>
<evidence type="ECO:0000256" key="1">
    <source>
        <dbReference type="ARBA" id="ARBA00022741"/>
    </source>
</evidence>
<dbReference type="EMBL" id="JAHDYR010000001">
    <property type="protein sequence ID" value="KAG9397686.1"/>
    <property type="molecule type" value="Genomic_DNA"/>
</dbReference>
<evidence type="ECO:0000259" key="10">
    <source>
        <dbReference type="PROSITE" id="PS51195"/>
    </source>
</evidence>
<dbReference type="Gene3D" id="3.40.50.300">
    <property type="entry name" value="P-loop containing nucleotide triphosphate hydrolases"/>
    <property type="match status" value="2"/>
</dbReference>
<name>A0A8J6C1K8_9EUKA</name>
<reference evidence="11" key="1">
    <citation type="submission" date="2021-05" db="EMBL/GenBank/DDBJ databases">
        <title>A free-living protist that lacks canonical eukaryotic 1 DNA replication and segregation systems.</title>
        <authorList>
            <person name="Salas-Leiva D.E."/>
            <person name="Tromer E.C."/>
            <person name="Curtis B.A."/>
            <person name="Jerlstrom-Hultqvist J."/>
            <person name="Kolisko M."/>
            <person name="Yi Z."/>
            <person name="Salas-Leiva J.S."/>
            <person name="Gallot-Lavallee L."/>
            <person name="Kops G.J.P.L."/>
            <person name="Archibald J.M."/>
            <person name="Simpson A.G.B."/>
            <person name="Roger A.J."/>
        </authorList>
    </citation>
    <scope>NUCLEOTIDE SEQUENCE</scope>
    <source>
        <strain evidence="11">BICM</strain>
    </source>
</reference>
<dbReference type="PROSITE" id="PS51192">
    <property type="entry name" value="HELICASE_ATP_BIND_1"/>
    <property type="match status" value="1"/>
</dbReference>
<dbReference type="OrthoDB" id="10259843at2759"/>